<reference evidence="3" key="1">
    <citation type="submission" date="2022-05" db="EMBL/GenBank/DDBJ databases">
        <authorList>
            <person name="Sun X."/>
        </authorList>
    </citation>
    <scope>NUCLEOTIDE SEQUENCE</scope>
    <source>
        <strain evidence="3">Ai-910</strain>
    </source>
</reference>
<feature type="compositionally biased region" description="Polar residues" evidence="1">
    <location>
        <begin position="36"/>
        <end position="48"/>
    </location>
</feature>
<dbReference type="EMBL" id="CP098400">
    <property type="protein sequence ID" value="URW79796.1"/>
    <property type="molecule type" value="Genomic_DNA"/>
</dbReference>
<dbReference type="Proteomes" id="UP001056426">
    <property type="component" value="Chromosome"/>
</dbReference>
<gene>
    <name evidence="3" type="ORF">M9189_00295</name>
</gene>
<name>A0A9J6ZPE9_9BACT</name>
<keyword evidence="2" id="KW-1133">Transmembrane helix</keyword>
<keyword evidence="2" id="KW-0472">Membrane</keyword>
<dbReference type="InterPro" id="IPR032272">
    <property type="entry name" value="DUF4834"/>
</dbReference>
<sequence>MFKVILFFLLLYFLFRFLFRVLIPALLMRKLRKMSSEMNGGERSNASGGQKEGKVTITYKPTDNSGKDKSKEGEYVDFEEVD</sequence>
<protein>
    <submittedName>
        <fullName evidence="3">DUF4834 family protein</fullName>
    </submittedName>
</protein>
<evidence type="ECO:0000256" key="2">
    <source>
        <dbReference type="SAM" id="Phobius"/>
    </source>
</evidence>
<evidence type="ECO:0000313" key="4">
    <source>
        <dbReference type="Proteomes" id="UP001056426"/>
    </source>
</evidence>
<keyword evidence="4" id="KW-1185">Reference proteome</keyword>
<keyword evidence="2" id="KW-0812">Transmembrane</keyword>
<feature type="transmembrane region" description="Helical" evidence="2">
    <location>
        <begin position="6"/>
        <end position="28"/>
    </location>
</feature>
<reference evidence="3" key="2">
    <citation type="submission" date="2022-06" db="EMBL/GenBank/DDBJ databases">
        <title>Xiashengella guii gen. nov. sp. nov., a bacterium isolated form anaerobic digestion tank.</title>
        <authorList>
            <person name="Huang H."/>
        </authorList>
    </citation>
    <scope>NUCLEOTIDE SEQUENCE</scope>
    <source>
        <strain evidence="3">Ai-910</strain>
    </source>
</reference>
<dbReference type="Pfam" id="PF16118">
    <property type="entry name" value="DUF4834"/>
    <property type="match status" value="1"/>
</dbReference>
<proteinExistence type="predicted"/>
<dbReference type="AlphaFoldDB" id="A0A9J6ZPE9"/>
<evidence type="ECO:0000256" key="1">
    <source>
        <dbReference type="SAM" id="MobiDB-lite"/>
    </source>
</evidence>
<organism evidence="3 4">
    <name type="scientific">Xiashengella succiniciproducens</name>
    <dbReference type="NCBI Taxonomy" id="2949635"/>
    <lineage>
        <taxon>Bacteria</taxon>
        <taxon>Pseudomonadati</taxon>
        <taxon>Bacteroidota</taxon>
        <taxon>Bacteroidia</taxon>
        <taxon>Marinilabiliales</taxon>
        <taxon>Marinilabiliaceae</taxon>
        <taxon>Xiashengella</taxon>
    </lineage>
</organism>
<evidence type="ECO:0000313" key="3">
    <source>
        <dbReference type="EMBL" id="URW79796.1"/>
    </source>
</evidence>
<accession>A0A9J6ZPE9</accession>
<dbReference type="KEGG" id="alkq:M9189_00295"/>
<feature type="compositionally biased region" description="Basic and acidic residues" evidence="1">
    <location>
        <begin position="65"/>
        <end position="74"/>
    </location>
</feature>
<feature type="region of interest" description="Disordered" evidence="1">
    <location>
        <begin position="36"/>
        <end position="82"/>
    </location>
</feature>
<dbReference type="RefSeq" id="WP_250723911.1">
    <property type="nucleotide sequence ID" value="NZ_CP098400.1"/>
</dbReference>